<sequence>MVLLRHLHPPDTGLGANVGVKRTTSKLLVLVELLNLTFDLELDVERDSHVKFAPLEPVLLVLDDA</sequence>
<accession>A0A2V3TX97</accession>
<evidence type="ECO:0000313" key="1">
    <source>
        <dbReference type="EMBL" id="PXW53605.1"/>
    </source>
</evidence>
<gene>
    <name evidence="1" type="ORF">C7450_11393</name>
</gene>
<dbReference type="EMBL" id="QJJK01000013">
    <property type="protein sequence ID" value="PXW53605.1"/>
    <property type="molecule type" value="Genomic_DNA"/>
</dbReference>
<comment type="caution">
    <text evidence="1">The sequence shown here is derived from an EMBL/GenBank/DDBJ whole genome shotgun (WGS) entry which is preliminary data.</text>
</comment>
<reference evidence="1 2" key="1">
    <citation type="submission" date="2018-05" db="EMBL/GenBank/DDBJ databases">
        <title>Genomic Encyclopedia of Type Strains, Phase IV (KMG-IV): sequencing the most valuable type-strain genomes for metagenomic binning, comparative biology and taxonomic classification.</title>
        <authorList>
            <person name="Goeker M."/>
        </authorList>
    </citation>
    <scope>NUCLEOTIDE SEQUENCE [LARGE SCALE GENOMIC DNA]</scope>
    <source>
        <strain evidence="1 2">DSM 6462</strain>
    </source>
</reference>
<evidence type="ECO:0000313" key="2">
    <source>
        <dbReference type="Proteomes" id="UP000248021"/>
    </source>
</evidence>
<dbReference type="AlphaFoldDB" id="A0A2V3TX97"/>
<keyword evidence="2" id="KW-1185">Reference proteome</keyword>
<protein>
    <submittedName>
        <fullName evidence="1">Uncharacterized protein</fullName>
    </submittedName>
</protein>
<organism evidence="1 2">
    <name type="scientific">Chelatococcus asaccharovorans</name>
    <dbReference type="NCBI Taxonomy" id="28210"/>
    <lineage>
        <taxon>Bacteria</taxon>
        <taxon>Pseudomonadati</taxon>
        <taxon>Pseudomonadota</taxon>
        <taxon>Alphaproteobacteria</taxon>
        <taxon>Hyphomicrobiales</taxon>
        <taxon>Chelatococcaceae</taxon>
        <taxon>Chelatococcus</taxon>
    </lineage>
</organism>
<name>A0A2V3TX97_9HYPH</name>
<proteinExistence type="predicted"/>
<dbReference type="Proteomes" id="UP000248021">
    <property type="component" value="Unassembled WGS sequence"/>
</dbReference>